<dbReference type="InterPro" id="IPR000524">
    <property type="entry name" value="Tscrpt_reg_HTH_GntR"/>
</dbReference>
<dbReference type="Pfam" id="PF07702">
    <property type="entry name" value="UTRA"/>
    <property type="match status" value="1"/>
</dbReference>
<keyword evidence="3" id="KW-0804">Transcription</keyword>
<keyword evidence="1" id="KW-0805">Transcription regulation</keyword>
<dbReference type="PANTHER" id="PTHR44846">
    <property type="entry name" value="MANNOSYL-D-GLYCERATE TRANSPORT/METABOLISM SYSTEM REPRESSOR MNGR-RELATED"/>
    <property type="match status" value="1"/>
</dbReference>
<dbReference type="InterPro" id="IPR036390">
    <property type="entry name" value="WH_DNA-bd_sf"/>
</dbReference>
<dbReference type="GO" id="GO:0045892">
    <property type="term" value="P:negative regulation of DNA-templated transcription"/>
    <property type="evidence" value="ECO:0007669"/>
    <property type="project" value="TreeGrafter"/>
</dbReference>
<dbReference type="GO" id="GO:0003677">
    <property type="term" value="F:DNA binding"/>
    <property type="evidence" value="ECO:0007669"/>
    <property type="project" value="UniProtKB-KW"/>
</dbReference>
<dbReference type="SUPFAM" id="SSF64288">
    <property type="entry name" value="Chorismate lyase-like"/>
    <property type="match status" value="1"/>
</dbReference>
<dbReference type="SUPFAM" id="SSF46785">
    <property type="entry name" value="Winged helix' DNA-binding domain"/>
    <property type="match status" value="1"/>
</dbReference>
<dbReference type="GO" id="GO:0003700">
    <property type="term" value="F:DNA-binding transcription factor activity"/>
    <property type="evidence" value="ECO:0007669"/>
    <property type="project" value="InterPro"/>
</dbReference>
<evidence type="ECO:0000256" key="1">
    <source>
        <dbReference type="ARBA" id="ARBA00023015"/>
    </source>
</evidence>
<evidence type="ECO:0000256" key="2">
    <source>
        <dbReference type="ARBA" id="ARBA00023125"/>
    </source>
</evidence>
<dbReference type="PRINTS" id="PR00035">
    <property type="entry name" value="HTHGNTR"/>
</dbReference>
<protein>
    <submittedName>
        <fullName evidence="5">GntR family transcriptional regulator</fullName>
    </submittedName>
</protein>
<dbReference type="Proteomes" id="UP000199502">
    <property type="component" value="Unassembled WGS sequence"/>
</dbReference>
<dbReference type="InterPro" id="IPR036388">
    <property type="entry name" value="WH-like_DNA-bd_sf"/>
</dbReference>
<evidence type="ECO:0000313" key="5">
    <source>
        <dbReference type="EMBL" id="SCY88545.1"/>
    </source>
</evidence>
<evidence type="ECO:0000313" key="6">
    <source>
        <dbReference type="Proteomes" id="UP000199502"/>
    </source>
</evidence>
<dbReference type="CDD" id="cd07377">
    <property type="entry name" value="WHTH_GntR"/>
    <property type="match status" value="1"/>
</dbReference>
<dbReference type="InterPro" id="IPR050679">
    <property type="entry name" value="Bact_HTH_transcr_reg"/>
</dbReference>
<proteinExistence type="predicted"/>
<feature type="domain" description="HTH gntR-type" evidence="4">
    <location>
        <begin position="3"/>
        <end position="71"/>
    </location>
</feature>
<dbReference type="EMBL" id="FMVT01000013">
    <property type="protein sequence ID" value="SCY88545.1"/>
    <property type="molecule type" value="Genomic_DNA"/>
</dbReference>
<dbReference type="InterPro" id="IPR011663">
    <property type="entry name" value="UTRA"/>
</dbReference>
<dbReference type="SMART" id="SM00866">
    <property type="entry name" value="UTRA"/>
    <property type="match status" value="1"/>
</dbReference>
<dbReference type="InterPro" id="IPR028978">
    <property type="entry name" value="Chorismate_lyase_/UTRA_dom_sf"/>
</dbReference>
<dbReference type="SMART" id="SM00345">
    <property type="entry name" value="HTH_GNTR"/>
    <property type="match status" value="1"/>
</dbReference>
<sequence length="231" mass="25074">MLRTKSEKIANVLEAEIRSGSLLDGDALSSESALVERFSVSRSTVRKGLGILAAKGLIRTKVGIGSFVTYGGTVIDSGPGWSLALADAGTRMGTRILTIARQPMELDAPDFSDAEVLAVDRLRFLQDTGRALTLERSRVPWRDDFEPILTQGLQDGSLSRTLEAQRLSPAAGEEWANVLPALGPRDAALMGREPGEPMLHLRRLTRTAAGDVAEYVESLLDPMLFGLHMRF</sequence>
<dbReference type="AlphaFoldDB" id="A0A1G5JJK4"/>
<keyword evidence="2" id="KW-0238">DNA-binding</keyword>
<dbReference type="Gene3D" id="1.10.10.10">
    <property type="entry name" value="Winged helix-like DNA-binding domain superfamily/Winged helix DNA-binding domain"/>
    <property type="match status" value="1"/>
</dbReference>
<evidence type="ECO:0000256" key="3">
    <source>
        <dbReference type="ARBA" id="ARBA00023163"/>
    </source>
</evidence>
<accession>A0A1G5JJK4</accession>
<name>A0A1G5JJK4_9RHOB</name>
<dbReference type="Pfam" id="PF00392">
    <property type="entry name" value="GntR"/>
    <property type="match status" value="1"/>
</dbReference>
<keyword evidence="6" id="KW-1185">Reference proteome</keyword>
<gene>
    <name evidence="5" type="ORF">SAMN05660710_03263</name>
</gene>
<reference evidence="5 6" key="1">
    <citation type="submission" date="2016-10" db="EMBL/GenBank/DDBJ databases">
        <authorList>
            <person name="de Groot N.N."/>
        </authorList>
    </citation>
    <scope>NUCLEOTIDE SEQUENCE [LARGE SCALE GENOMIC DNA]</scope>
    <source>
        <strain evidence="5 6">CGMCC 1.8925</strain>
    </source>
</reference>
<dbReference type="PANTHER" id="PTHR44846:SF17">
    <property type="entry name" value="GNTR-FAMILY TRANSCRIPTIONAL REGULATOR"/>
    <property type="match status" value="1"/>
</dbReference>
<organism evidence="5 6">
    <name type="scientific">Paracoccus tibetensis</name>
    <dbReference type="NCBI Taxonomy" id="336292"/>
    <lineage>
        <taxon>Bacteria</taxon>
        <taxon>Pseudomonadati</taxon>
        <taxon>Pseudomonadota</taxon>
        <taxon>Alphaproteobacteria</taxon>
        <taxon>Rhodobacterales</taxon>
        <taxon>Paracoccaceae</taxon>
        <taxon>Paracoccus</taxon>
    </lineage>
</organism>
<dbReference type="Gene3D" id="3.40.1410.10">
    <property type="entry name" value="Chorismate lyase-like"/>
    <property type="match status" value="1"/>
</dbReference>
<dbReference type="STRING" id="336292.SAMN05660710_03263"/>
<evidence type="ECO:0000259" key="4">
    <source>
        <dbReference type="PROSITE" id="PS50949"/>
    </source>
</evidence>
<dbReference type="PROSITE" id="PS50949">
    <property type="entry name" value="HTH_GNTR"/>
    <property type="match status" value="1"/>
</dbReference>